<name>Q5L3A3_GEOKA</name>
<accession>Q5L3A3</accession>
<dbReference type="KEGG" id="gka:GK0292"/>
<dbReference type="EMBL" id="BA000043">
    <property type="protein sequence ID" value="BAD74577.1"/>
    <property type="molecule type" value="Genomic_DNA"/>
</dbReference>
<keyword evidence="2" id="KW-1185">Reference proteome</keyword>
<dbReference type="AlphaFoldDB" id="Q5L3A3"/>
<sequence length="55" mass="6102">MAQRRRAAALKLPASSSDAGSYWFTFDCPMNTEAAPSHSWLFKMATPSRISTLHT</sequence>
<protein>
    <submittedName>
        <fullName evidence="1">Uncharacterized protein</fullName>
    </submittedName>
</protein>
<evidence type="ECO:0000313" key="2">
    <source>
        <dbReference type="Proteomes" id="UP000001172"/>
    </source>
</evidence>
<evidence type="ECO:0000313" key="1">
    <source>
        <dbReference type="EMBL" id="BAD74577.1"/>
    </source>
</evidence>
<dbReference type="Proteomes" id="UP000001172">
    <property type="component" value="Chromosome"/>
</dbReference>
<gene>
    <name evidence="1" type="ordered locus">GK0292</name>
</gene>
<dbReference type="HOGENOM" id="CLU_3025816_0_0_9"/>
<reference evidence="1 2" key="1">
    <citation type="journal article" date="2004" name="Nucleic Acids Res.">
        <title>Thermoadaptation trait revealed by the genome sequence of thermophilic Geobacillus kaustophilus.</title>
        <authorList>
            <person name="Takami H."/>
            <person name="Takaki Y."/>
            <person name="Chee G.J."/>
            <person name="Nishi S."/>
            <person name="Shimamura S."/>
            <person name="Suzuki H."/>
            <person name="Matsui S."/>
            <person name="Uchiyama I."/>
        </authorList>
    </citation>
    <scope>NUCLEOTIDE SEQUENCE [LARGE SCALE GENOMIC DNA]</scope>
    <source>
        <strain evidence="1 2">HTA426</strain>
    </source>
</reference>
<organism evidence="1 2">
    <name type="scientific">Geobacillus kaustophilus (strain HTA426)</name>
    <dbReference type="NCBI Taxonomy" id="235909"/>
    <lineage>
        <taxon>Bacteria</taxon>
        <taxon>Bacillati</taxon>
        <taxon>Bacillota</taxon>
        <taxon>Bacilli</taxon>
        <taxon>Bacillales</taxon>
        <taxon>Anoxybacillaceae</taxon>
        <taxon>Geobacillus</taxon>
        <taxon>Geobacillus thermoleovorans group</taxon>
    </lineage>
</organism>
<proteinExistence type="predicted"/>